<dbReference type="Pfam" id="PF12917">
    <property type="entry name" value="YfbR-like"/>
    <property type="match status" value="1"/>
</dbReference>
<dbReference type="AlphaFoldDB" id="A0A0G1PKY0"/>
<evidence type="ECO:0000313" key="2">
    <source>
        <dbReference type="EMBL" id="KKU33342.1"/>
    </source>
</evidence>
<dbReference type="SUPFAM" id="SSF109604">
    <property type="entry name" value="HD-domain/PDEase-like"/>
    <property type="match status" value="1"/>
</dbReference>
<sequence length="222" mass="26201">MSTSLDFFRMLTAIARRMDGYHRWQHFDTIASLPPREQETVLEHTFHTVFLTLFLLDLEERHGTHASEINRELLLLTALLHDLGEGMIGDVAYRVKQDERVKEGLRAIEQEMVEDILMSVPEFLRDKLRMAYRVVDSDTMEGRFFNAVERLGYILYARDRVERGDDSFIQVYIRQNDKILELAQLFESVRVVYEEHKDHIARKIRLYKEGKRLGDMTGAHRT</sequence>
<accession>A0A0G1PKY0</accession>
<dbReference type="Proteomes" id="UP000034705">
    <property type="component" value="Unassembled WGS sequence"/>
</dbReference>
<evidence type="ECO:0000313" key="3">
    <source>
        <dbReference type="Proteomes" id="UP000034705"/>
    </source>
</evidence>
<reference evidence="2 3" key="1">
    <citation type="journal article" date="2015" name="Nature">
        <title>rRNA introns, odd ribosomes, and small enigmatic genomes across a large radiation of phyla.</title>
        <authorList>
            <person name="Brown C.T."/>
            <person name="Hug L.A."/>
            <person name="Thomas B.C."/>
            <person name="Sharon I."/>
            <person name="Castelle C.J."/>
            <person name="Singh A."/>
            <person name="Wilkins M.J."/>
            <person name="Williams K.H."/>
            <person name="Banfield J.F."/>
        </authorList>
    </citation>
    <scope>NUCLEOTIDE SEQUENCE [LARGE SCALE GENOMIC DNA]</scope>
</reference>
<proteinExistence type="predicted"/>
<gene>
    <name evidence="2" type="ORF">UX45_C0010G0028</name>
</gene>
<dbReference type="SMART" id="SM00471">
    <property type="entry name" value="HDc"/>
    <property type="match status" value="1"/>
</dbReference>
<comment type="caution">
    <text evidence="2">The sequence shown here is derived from an EMBL/GenBank/DDBJ whole genome shotgun (WGS) entry which is preliminary data.</text>
</comment>
<dbReference type="InterPro" id="IPR003607">
    <property type="entry name" value="HD/PDEase_dom"/>
</dbReference>
<dbReference type="Gene3D" id="1.10.3210.10">
    <property type="entry name" value="Hypothetical protein af1432"/>
    <property type="match status" value="1"/>
</dbReference>
<organism evidence="2 3">
    <name type="scientific">Candidatus Uhrbacteria bacterium GW2011_GWF2_46_218</name>
    <dbReference type="NCBI Taxonomy" id="1619001"/>
    <lineage>
        <taxon>Bacteria</taxon>
        <taxon>Candidatus Uhriibacteriota</taxon>
    </lineage>
</organism>
<feature type="domain" description="HD/PDEase" evidence="1">
    <location>
        <begin position="37"/>
        <end position="163"/>
    </location>
</feature>
<evidence type="ECO:0000259" key="1">
    <source>
        <dbReference type="SMART" id="SM00471"/>
    </source>
</evidence>
<name>A0A0G1PKY0_9BACT</name>
<protein>
    <recommendedName>
        <fullName evidence="1">HD/PDEase domain-containing protein</fullName>
    </recommendedName>
</protein>
<dbReference type="EMBL" id="LCMG01000010">
    <property type="protein sequence ID" value="KKU33342.1"/>
    <property type="molecule type" value="Genomic_DNA"/>
</dbReference>